<dbReference type="SUPFAM" id="SSF57850">
    <property type="entry name" value="RING/U-box"/>
    <property type="match status" value="1"/>
</dbReference>
<keyword evidence="7" id="KW-0479">Metal-binding</keyword>
<evidence type="ECO:0000256" key="12">
    <source>
        <dbReference type="ARBA" id="ARBA00023136"/>
    </source>
</evidence>
<evidence type="ECO:0000256" key="8">
    <source>
        <dbReference type="ARBA" id="ARBA00022771"/>
    </source>
</evidence>
<evidence type="ECO:0000313" key="18">
    <source>
        <dbReference type="EMBL" id="AFK38839.1"/>
    </source>
</evidence>
<reference evidence="18" key="1">
    <citation type="submission" date="2012-05" db="EMBL/GenBank/DDBJ databases">
        <authorList>
            <person name="Krishnakumar V."/>
            <person name="Cheung F."/>
            <person name="Xiao Y."/>
            <person name="Chan A."/>
            <person name="Moskal W.A."/>
            <person name="Town C.D."/>
        </authorList>
    </citation>
    <scope>NUCLEOTIDE SEQUENCE</scope>
</reference>
<evidence type="ECO:0000256" key="7">
    <source>
        <dbReference type="ARBA" id="ARBA00022723"/>
    </source>
</evidence>
<evidence type="ECO:0000256" key="13">
    <source>
        <dbReference type="ARBA" id="ARBA00024209"/>
    </source>
</evidence>
<keyword evidence="6 16" id="KW-0812">Transmembrane</keyword>
<feature type="region of interest" description="Disordered" evidence="15">
    <location>
        <begin position="164"/>
        <end position="188"/>
    </location>
</feature>
<comment type="subcellular location">
    <subcellularLocation>
        <location evidence="2">Membrane</location>
        <topology evidence="2">Single-pass membrane protein</topology>
    </subcellularLocation>
</comment>
<dbReference type="GO" id="GO:0061630">
    <property type="term" value="F:ubiquitin protein ligase activity"/>
    <property type="evidence" value="ECO:0007669"/>
    <property type="project" value="UniProtKB-EC"/>
</dbReference>
<evidence type="ECO:0000256" key="1">
    <source>
        <dbReference type="ARBA" id="ARBA00000900"/>
    </source>
</evidence>
<keyword evidence="10" id="KW-0862">Zinc</keyword>
<dbReference type="PROSITE" id="PS50089">
    <property type="entry name" value="ZF_RING_2"/>
    <property type="match status" value="1"/>
</dbReference>
<dbReference type="EC" id="2.3.2.27" evidence="4"/>
<evidence type="ECO:0000256" key="9">
    <source>
        <dbReference type="ARBA" id="ARBA00022786"/>
    </source>
</evidence>
<keyword evidence="11 16" id="KW-1133">Transmembrane helix</keyword>
<dbReference type="KEGG" id="lja:130739241"/>
<dbReference type="GO" id="GO:0016020">
    <property type="term" value="C:membrane"/>
    <property type="evidence" value="ECO:0007669"/>
    <property type="project" value="UniProtKB-SubCell"/>
</dbReference>
<keyword evidence="9" id="KW-0833">Ubl conjugation pathway</keyword>
<organism evidence="18">
    <name type="scientific">Lotus japonicus</name>
    <name type="common">Lotus corniculatus var. japonicus</name>
    <dbReference type="NCBI Taxonomy" id="34305"/>
    <lineage>
        <taxon>Eukaryota</taxon>
        <taxon>Viridiplantae</taxon>
        <taxon>Streptophyta</taxon>
        <taxon>Embryophyta</taxon>
        <taxon>Tracheophyta</taxon>
        <taxon>Spermatophyta</taxon>
        <taxon>Magnoliopsida</taxon>
        <taxon>eudicotyledons</taxon>
        <taxon>Gunneridae</taxon>
        <taxon>Pentapetalae</taxon>
        <taxon>rosids</taxon>
        <taxon>fabids</taxon>
        <taxon>Fabales</taxon>
        <taxon>Fabaceae</taxon>
        <taxon>Papilionoideae</taxon>
        <taxon>50 kb inversion clade</taxon>
        <taxon>NPAAA clade</taxon>
        <taxon>Hologalegina</taxon>
        <taxon>robinioid clade</taxon>
        <taxon>Loteae</taxon>
        <taxon>Lotus</taxon>
    </lineage>
</organism>
<dbReference type="InterPro" id="IPR013083">
    <property type="entry name" value="Znf_RING/FYVE/PHD"/>
</dbReference>
<feature type="domain" description="RING-type" evidence="17">
    <location>
        <begin position="90"/>
        <end position="132"/>
    </location>
</feature>
<proteinExistence type="evidence at transcript level"/>
<evidence type="ECO:0000256" key="6">
    <source>
        <dbReference type="ARBA" id="ARBA00022692"/>
    </source>
</evidence>
<dbReference type="AlphaFoldDB" id="I3SEZ7"/>
<dbReference type="OMA" id="YVANWDK"/>
<evidence type="ECO:0000256" key="2">
    <source>
        <dbReference type="ARBA" id="ARBA00004167"/>
    </source>
</evidence>
<dbReference type="InterPro" id="IPR001841">
    <property type="entry name" value="Znf_RING"/>
</dbReference>
<keyword evidence="8 14" id="KW-0863">Zinc-finger</keyword>
<dbReference type="GO" id="GO:0008270">
    <property type="term" value="F:zinc ion binding"/>
    <property type="evidence" value="ECO:0007669"/>
    <property type="project" value="UniProtKB-KW"/>
</dbReference>
<evidence type="ECO:0000256" key="16">
    <source>
        <dbReference type="SAM" id="Phobius"/>
    </source>
</evidence>
<comment type="pathway">
    <text evidence="3">Protein modification; protein ubiquitination.</text>
</comment>
<evidence type="ECO:0000256" key="3">
    <source>
        <dbReference type="ARBA" id="ARBA00004906"/>
    </source>
</evidence>
<dbReference type="PANTHER" id="PTHR45768:SF61">
    <property type="entry name" value="RING-H2 FINGER PROTEIN ATL18"/>
    <property type="match status" value="1"/>
</dbReference>
<evidence type="ECO:0000256" key="5">
    <source>
        <dbReference type="ARBA" id="ARBA00022679"/>
    </source>
</evidence>
<comment type="similarity">
    <text evidence="13">Belongs to the RING-type zinc finger family. ATL subfamily.</text>
</comment>
<name>I3SEZ7_LOTJA</name>
<evidence type="ECO:0000256" key="15">
    <source>
        <dbReference type="SAM" id="MobiDB-lite"/>
    </source>
</evidence>
<evidence type="ECO:0000256" key="10">
    <source>
        <dbReference type="ARBA" id="ARBA00022833"/>
    </source>
</evidence>
<accession>I3SEZ7</accession>
<protein>
    <recommendedName>
        <fullName evidence="4">RING-type E3 ubiquitin transferase</fullName>
        <ecNumber evidence="4">2.3.2.27</ecNumber>
    </recommendedName>
</protein>
<evidence type="ECO:0000259" key="17">
    <source>
        <dbReference type="PROSITE" id="PS50089"/>
    </source>
</evidence>
<dbReference type="SMART" id="SM00184">
    <property type="entry name" value="RING"/>
    <property type="match status" value="1"/>
</dbReference>
<evidence type="ECO:0000256" key="11">
    <source>
        <dbReference type="ARBA" id="ARBA00022989"/>
    </source>
</evidence>
<keyword evidence="5" id="KW-0808">Transferase</keyword>
<dbReference type="RefSeq" id="XP_057447478.1">
    <property type="nucleotide sequence ID" value="XM_057591495.1"/>
</dbReference>
<sequence length="188" mass="20281">MFRNFLSFSALVLTMAVIISLVLIFVGLVFLVLIHVCLSEWFSRTGGGSGGSMTERGANGGRSMSKKDLEKLPCYDYVAKDNSTCSPVDCAVCLENLTTGDKCRLLPVCKHSFHAQCVDTWLLKTPICPICRSSAGSSHSGNQVQVVESGSSRNVAIEMMDNPIFGTPRSGQGEVESRVHQTGTAENQ</sequence>
<evidence type="ECO:0000256" key="14">
    <source>
        <dbReference type="PROSITE-ProRule" id="PRU00175"/>
    </source>
</evidence>
<dbReference type="EMBL" id="BT139044">
    <property type="protein sequence ID" value="AFK38839.1"/>
    <property type="molecule type" value="mRNA"/>
</dbReference>
<dbReference type="Pfam" id="PF13639">
    <property type="entry name" value="zf-RING_2"/>
    <property type="match status" value="1"/>
</dbReference>
<dbReference type="PANTHER" id="PTHR45768">
    <property type="entry name" value="E3 UBIQUITIN-PROTEIN LIGASE RNF13-LIKE"/>
    <property type="match status" value="1"/>
</dbReference>
<feature type="transmembrane region" description="Helical" evidence="16">
    <location>
        <begin position="6"/>
        <end position="34"/>
    </location>
</feature>
<keyword evidence="12 16" id="KW-0472">Membrane</keyword>
<evidence type="ECO:0000256" key="4">
    <source>
        <dbReference type="ARBA" id="ARBA00012483"/>
    </source>
</evidence>
<dbReference type="GeneID" id="130739241"/>
<dbReference type="OrthoDB" id="8062037at2759"/>
<dbReference type="Gene3D" id="3.30.40.10">
    <property type="entry name" value="Zinc/RING finger domain, C3HC4 (zinc finger)"/>
    <property type="match status" value="1"/>
</dbReference>
<comment type="catalytic activity">
    <reaction evidence="1">
        <text>S-ubiquitinyl-[E2 ubiquitin-conjugating enzyme]-L-cysteine + [acceptor protein]-L-lysine = [E2 ubiquitin-conjugating enzyme]-L-cysteine + N(6)-ubiquitinyl-[acceptor protein]-L-lysine.</text>
        <dbReference type="EC" id="2.3.2.27"/>
    </reaction>
</comment>